<dbReference type="KEGG" id="ngr:NAEGRDRAFT_49987"/>
<evidence type="ECO:0000256" key="1">
    <source>
        <dbReference type="SAM" id="MobiDB-lite"/>
    </source>
</evidence>
<dbReference type="GeneID" id="8853211"/>
<organism evidence="3">
    <name type="scientific">Naegleria gruberi</name>
    <name type="common">Amoeba</name>
    <dbReference type="NCBI Taxonomy" id="5762"/>
    <lineage>
        <taxon>Eukaryota</taxon>
        <taxon>Discoba</taxon>
        <taxon>Heterolobosea</taxon>
        <taxon>Tetramitia</taxon>
        <taxon>Eutetramitia</taxon>
        <taxon>Vahlkampfiidae</taxon>
        <taxon>Naegleria</taxon>
    </lineage>
</organism>
<dbReference type="AlphaFoldDB" id="D2VJ76"/>
<dbReference type="EMBL" id="GG738875">
    <property type="protein sequence ID" value="EFC43230.1"/>
    <property type="molecule type" value="Genomic_DNA"/>
</dbReference>
<feature type="compositionally biased region" description="Polar residues" evidence="1">
    <location>
        <begin position="198"/>
        <end position="232"/>
    </location>
</feature>
<name>D2VJ76_NAEGR</name>
<protein>
    <submittedName>
        <fullName evidence="2">Predicted protein</fullName>
    </submittedName>
</protein>
<evidence type="ECO:0000313" key="3">
    <source>
        <dbReference type="Proteomes" id="UP000006671"/>
    </source>
</evidence>
<dbReference type="VEuPathDB" id="AmoebaDB:NAEGRDRAFT_49987"/>
<feature type="region of interest" description="Disordered" evidence="1">
    <location>
        <begin position="162"/>
        <end position="256"/>
    </location>
</feature>
<reference evidence="2 3" key="1">
    <citation type="journal article" date="2010" name="Cell">
        <title>The genome of Naegleria gruberi illuminates early eukaryotic versatility.</title>
        <authorList>
            <person name="Fritz-Laylin L.K."/>
            <person name="Prochnik S.E."/>
            <person name="Ginger M.L."/>
            <person name="Dacks J.B."/>
            <person name="Carpenter M.L."/>
            <person name="Field M.C."/>
            <person name="Kuo A."/>
            <person name="Paredez A."/>
            <person name="Chapman J."/>
            <person name="Pham J."/>
            <person name="Shu S."/>
            <person name="Neupane R."/>
            <person name="Cipriano M."/>
            <person name="Mancuso J."/>
            <person name="Tu H."/>
            <person name="Salamov A."/>
            <person name="Lindquist E."/>
            <person name="Shapiro H."/>
            <person name="Lucas S."/>
            <person name="Grigoriev I.V."/>
            <person name="Cande W.Z."/>
            <person name="Fulton C."/>
            <person name="Rokhsar D.S."/>
            <person name="Dawson S.C."/>
        </authorList>
    </citation>
    <scope>NUCLEOTIDE SEQUENCE [LARGE SCALE GENOMIC DNA]</scope>
    <source>
        <strain evidence="2 3">NEG-M</strain>
    </source>
</reference>
<accession>D2VJ76</accession>
<dbReference type="InParanoid" id="D2VJ76"/>
<dbReference type="Proteomes" id="UP000006671">
    <property type="component" value="Unassembled WGS sequence"/>
</dbReference>
<keyword evidence="3" id="KW-1185">Reference proteome</keyword>
<feature type="compositionally biased region" description="Basic and acidic residues" evidence="1">
    <location>
        <begin position="168"/>
        <end position="177"/>
    </location>
</feature>
<sequence length="793" mass="89182">MSTEPKYVSGEVNLIPIANLKMSCVGNWGDNTIAGLIDKKIGKNGACTSEGSNRFIQLEYDDVYLFTEMKFMGGNVGDSWQRAMLEDVEIQYKVNESDEWTLLRTIDGKEIIPQPAIMSIPFEKPVKAKYWRFFKNRYSRIFFGMLRLFGYAPYVPINANSGLANPPIKEKKPKVGADTKVNSIPSQSTEDKKGAVKSQGSSSVTPSSKQSNKTTSKPNSKVDKNSSTTNQEKPIVEQVKPSSSSSTTSSSTSTTTIVQKTGEVNVLVPDIFKVNGDLLMVPEDTANRADNTLEGLLDESAQYGALSTGGVMIFEYKQAQQFKYLEYFTHALYTDSDQVAFCNNIEVFYKATEHGKWISFGIIKGTKAYPHLNRFSLESTEGVIEVSGWKFLSKKPILFGTLRMYGYGPFVAAKTKSGSLVPLGSQLESDRPNDFDGLAKYYEDHIKENYKPIDEGKTALQQVNNDPSLIVNYPDEGSSVVGFYLHPSFTSLDPTIRSSIYEIKQSVGSTQFKIQNLAFGNSSSQAITLEKFKVEYLNSKEEWIAMEDTQVGYWEPDLVARRVAPFSEEVVFEKSDYYGKYIWGLTLSLKPGEVSSYYHINSLIRTNSEDPCPTSARAMIRPPDSLPYPLTIRISYQDTNGGTKSLKAIYVTTDLVVKTREEFQTNQNLNLSTDFFDECSDTLNKEQYFAGIKLKEGQLTTFVTGRGKSLSAENSYELSELIFDYESQKKERVPMKVLETDYCKVEFYLLCDAKFNFKSFAIQMKATTKTCTVERVYPISNIVRNMRKTKFVK</sequence>
<feature type="compositionally biased region" description="Low complexity" evidence="1">
    <location>
        <begin position="242"/>
        <end position="256"/>
    </location>
</feature>
<gene>
    <name evidence="2" type="ORF">NAEGRDRAFT_49987</name>
</gene>
<dbReference type="RefSeq" id="XP_002675974.1">
    <property type="nucleotide sequence ID" value="XM_002675928.1"/>
</dbReference>
<dbReference type="Gene3D" id="2.60.120.260">
    <property type="entry name" value="Galactose-binding domain-like"/>
    <property type="match status" value="1"/>
</dbReference>
<proteinExistence type="predicted"/>
<evidence type="ECO:0000313" key="2">
    <source>
        <dbReference type="EMBL" id="EFC43230.1"/>
    </source>
</evidence>